<reference evidence="1 2" key="1">
    <citation type="submission" date="2019-02" db="EMBL/GenBank/DDBJ databases">
        <title>Genome sequencing of the rare red list fungi Antrodiella citrinella (Flaviporus citrinellus).</title>
        <authorList>
            <person name="Buettner E."/>
            <person name="Kellner H."/>
        </authorList>
    </citation>
    <scope>NUCLEOTIDE SEQUENCE [LARGE SCALE GENOMIC DNA]</scope>
    <source>
        <strain evidence="1 2">DSM 108506</strain>
    </source>
</reference>
<organism evidence="1 2">
    <name type="scientific">Antrodiella citrinella</name>
    <dbReference type="NCBI Taxonomy" id="2447956"/>
    <lineage>
        <taxon>Eukaryota</taxon>
        <taxon>Fungi</taxon>
        <taxon>Dikarya</taxon>
        <taxon>Basidiomycota</taxon>
        <taxon>Agaricomycotina</taxon>
        <taxon>Agaricomycetes</taxon>
        <taxon>Polyporales</taxon>
        <taxon>Steccherinaceae</taxon>
        <taxon>Antrodiella</taxon>
    </lineage>
</organism>
<dbReference type="EMBL" id="SGPM01000010">
    <property type="protein sequence ID" value="THH33166.1"/>
    <property type="molecule type" value="Genomic_DNA"/>
</dbReference>
<proteinExistence type="predicted"/>
<name>A0A4S4N2I5_9APHY</name>
<evidence type="ECO:0000313" key="2">
    <source>
        <dbReference type="Proteomes" id="UP000308730"/>
    </source>
</evidence>
<accession>A0A4S4N2I5</accession>
<comment type="caution">
    <text evidence="1">The sequence shown here is derived from an EMBL/GenBank/DDBJ whole genome shotgun (WGS) entry which is preliminary data.</text>
</comment>
<sequence length="69" mass="7381">MGSSTLPSSSSSSGKTRQCVRHIGTRPTLPCLQFVPQHTTIGTKLVSVLKFSRPATPIANSIYSHCPEP</sequence>
<gene>
    <name evidence="1" type="ORF">EUX98_g1025</name>
</gene>
<dbReference type="Proteomes" id="UP000308730">
    <property type="component" value="Unassembled WGS sequence"/>
</dbReference>
<keyword evidence="2" id="KW-1185">Reference proteome</keyword>
<protein>
    <submittedName>
        <fullName evidence="1">Uncharacterized protein</fullName>
    </submittedName>
</protein>
<dbReference type="AlphaFoldDB" id="A0A4S4N2I5"/>
<evidence type="ECO:0000313" key="1">
    <source>
        <dbReference type="EMBL" id="THH33166.1"/>
    </source>
</evidence>